<evidence type="ECO:0000313" key="2">
    <source>
        <dbReference type="Proteomes" id="UP001202134"/>
    </source>
</evidence>
<dbReference type="RefSeq" id="WP_248955238.1">
    <property type="nucleotide sequence ID" value="NZ_JAKIKU010000003.1"/>
</dbReference>
<dbReference type="GO" id="GO:0016787">
    <property type="term" value="F:hydrolase activity"/>
    <property type="evidence" value="ECO:0007669"/>
    <property type="project" value="UniProtKB-KW"/>
</dbReference>
<keyword evidence="1" id="KW-0378">Hydrolase</keyword>
<accession>A0ABT0KMG9</accession>
<name>A0ABT0KMG9_9GAMM</name>
<protein>
    <submittedName>
        <fullName evidence="1">Glycoside hydrolase family protein</fullName>
    </submittedName>
</protein>
<dbReference type="PANTHER" id="PTHR43301">
    <property type="entry name" value="ARABINAN ENDO-1,5-ALPHA-L-ARABINOSIDASE"/>
    <property type="match status" value="1"/>
</dbReference>
<reference evidence="1 2" key="1">
    <citation type="submission" date="2022-01" db="EMBL/GenBank/DDBJ databases">
        <title>Whole genome-based taxonomy of the Shewanellaceae.</title>
        <authorList>
            <person name="Martin-Rodriguez A.J."/>
        </authorList>
    </citation>
    <scope>NUCLEOTIDE SEQUENCE [LARGE SCALE GENOMIC DNA]</scope>
    <source>
        <strain evidence="1 2">DSM 24955</strain>
    </source>
</reference>
<dbReference type="InterPro" id="IPR050727">
    <property type="entry name" value="GH43_arabinanases"/>
</dbReference>
<dbReference type="Gene3D" id="2.115.10.20">
    <property type="entry name" value="Glycosyl hydrolase domain, family 43"/>
    <property type="match status" value="1"/>
</dbReference>
<dbReference type="PANTHER" id="PTHR43301:SF3">
    <property type="entry name" value="ARABINAN ENDO-1,5-ALPHA-L-ARABINOSIDASE A-RELATED"/>
    <property type="match status" value="1"/>
</dbReference>
<proteinExistence type="predicted"/>
<dbReference type="EMBL" id="JAKIKU010000003">
    <property type="protein sequence ID" value="MCL1045042.1"/>
    <property type="molecule type" value="Genomic_DNA"/>
</dbReference>
<dbReference type="SUPFAM" id="SSF75005">
    <property type="entry name" value="Arabinanase/levansucrase/invertase"/>
    <property type="match status" value="1"/>
</dbReference>
<organism evidence="1 2">
    <name type="scientific">Shewanella electrodiphila</name>
    <dbReference type="NCBI Taxonomy" id="934143"/>
    <lineage>
        <taxon>Bacteria</taxon>
        <taxon>Pseudomonadati</taxon>
        <taxon>Pseudomonadota</taxon>
        <taxon>Gammaproteobacteria</taxon>
        <taxon>Alteromonadales</taxon>
        <taxon>Shewanellaceae</taxon>
        <taxon>Shewanella</taxon>
    </lineage>
</organism>
<comment type="caution">
    <text evidence="1">The sequence shown here is derived from an EMBL/GenBank/DDBJ whole genome shotgun (WGS) entry which is preliminary data.</text>
</comment>
<dbReference type="InterPro" id="IPR023296">
    <property type="entry name" value="Glyco_hydro_beta-prop_sf"/>
</dbReference>
<dbReference type="CDD" id="cd08994">
    <property type="entry name" value="GH43_62_32_68_117_130-like"/>
    <property type="match status" value="1"/>
</dbReference>
<evidence type="ECO:0000313" key="1">
    <source>
        <dbReference type="EMBL" id="MCL1045042.1"/>
    </source>
</evidence>
<gene>
    <name evidence="1" type="ORF">L2737_06815</name>
</gene>
<dbReference type="Proteomes" id="UP001202134">
    <property type="component" value="Unassembled WGS sequence"/>
</dbReference>
<sequence length="350" mass="39644">MTIFFIMLAGCQTQKPKKLDFQKLLQPVPATAKFTDPNYFIWGGSMVEGPDGKYHLFYSRWPKSFGHNAWLTHSEIAHATADNPLGPYQHVDVALPARGHQYWDGLDTHNPTVHKFNGKYYLYYMGNTGDGKITKKFNFSHRNNQRIGVAVADSPNGPWNRFDTPLIDVSQNADAWDALMVSNPSILQKKDGSFLMVYKAVAKKKPLPKGGPVVHLVATSDSPTGPFIKHPDPVFTAPGERFPAEDPFIWRQDDQYWAIVKDMNGFFTQSGKSLALFRSEDGFDWQQAEHPLVSPLVINWQSGRQKVNHLERPQVWLKDGKPAILFCAADVDREHSFNVHIPLNYEYSGN</sequence>
<keyword evidence="2" id="KW-1185">Reference proteome</keyword>